<gene>
    <name evidence="4" type="primary">Necator_chrI.g1477</name>
    <name evidence="4" type="ORF">RB195_005351</name>
</gene>
<name>A0ABR1BR92_NECAM</name>
<proteinExistence type="predicted"/>
<dbReference type="Proteomes" id="UP001303046">
    <property type="component" value="Unassembled WGS sequence"/>
</dbReference>
<evidence type="ECO:0000259" key="3">
    <source>
        <dbReference type="Pfam" id="PF19019"/>
    </source>
</evidence>
<feature type="transmembrane region" description="Helical" evidence="1">
    <location>
        <begin position="243"/>
        <end position="264"/>
    </location>
</feature>
<dbReference type="EMBL" id="JAVFWL010000001">
    <property type="protein sequence ID" value="KAK6727608.1"/>
    <property type="molecule type" value="Genomic_DNA"/>
</dbReference>
<dbReference type="Gene3D" id="2.60.40.3770">
    <property type="match status" value="1"/>
</dbReference>
<dbReference type="InterPro" id="IPR043603">
    <property type="entry name" value="Phlebo_G2_C"/>
</dbReference>
<feature type="domain" description="Phlebovirus glycoprotein G2 fusion" evidence="2">
    <location>
        <begin position="4"/>
        <end position="95"/>
    </location>
</feature>
<keyword evidence="1" id="KW-1133">Transmembrane helix</keyword>
<evidence type="ECO:0000313" key="4">
    <source>
        <dbReference type="EMBL" id="KAK6727608.1"/>
    </source>
</evidence>
<keyword evidence="1" id="KW-0472">Membrane</keyword>
<evidence type="ECO:0008006" key="6">
    <source>
        <dbReference type="Google" id="ProtNLM"/>
    </source>
</evidence>
<protein>
    <recommendedName>
        <fullName evidence="6">Phlebovirus glycoprotein G2 fusion domain-containing protein</fullName>
    </recommendedName>
</protein>
<sequence length="276" mass="30214">MTMKVQANELTPQTPAQLQCASKADAITFLCRFSSRTCTCSTGPYKATCTCPEGKMSKHLQHNTLPLISKNVIIEKYDDTIAARTQVGSAINVQVNMENVRIVSIQNQGNCSVTSSSIEGCYSCLVGAKITVVCYSTEEQTTADITCNKQHQIATCTKRGKLAELTFHFNSPKVSTSCTISCPGGQSSFHLSGLLDYVNDAQLQREIAVNSEMAVNRPSDTLEKIADWLSSLVDKFNFFNLKFLLVCCILALFLPCITSITSAFRDTFHSSAKKQT</sequence>
<keyword evidence="5" id="KW-1185">Reference proteome</keyword>
<reference evidence="4 5" key="1">
    <citation type="submission" date="2023-08" db="EMBL/GenBank/DDBJ databases">
        <title>A Necator americanus chromosomal reference genome.</title>
        <authorList>
            <person name="Ilik V."/>
            <person name="Petrzelkova K.J."/>
            <person name="Pardy F."/>
            <person name="Fuh T."/>
            <person name="Niatou-Singa F.S."/>
            <person name="Gouil Q."/>
            <person name="Baker L."/>
            <person name="Ritchie M.E."/>
            <person name="Jex A.R."/>
            <person name="Gazzola D."/>
            <person name="Li H."/>
            <person name="Toshio Fujiwara R."/>
            <person name="Zhan B."/>
            <person name="Aroian R.V."/>
            <person name="Pafco B."/>
            <person name="Schwarz E.M."/>
        </authorList>
    </citation>
    <scope>NUCLEOTIDE SEQUENCE [LARGE SCALE GENOMIC DNA]</scope>
    <source>
        <strain evidence="4 5">Aroian</strain>
        <tissue evidence="4">Whole animal</tissue>
    </source>
</reference>
<evidence type="ECO:0000256" key="1">
    <source>
        <dbReference type="SAM" id="Phobius"/>
    </source>
</evidence>
<keyword evidence="1" id="KW-0812">Transmembrane</keyword>
<feature type="domain" description="Phlebovirus glycoprotein G2 C-terminal" evidence="3">
    <location>
        <begin position="110"/>
        <end position="258"/>
    </location>
</feature>
<organism evidence="4 5">
    <name type="scientific">Necator americanus</name>
    <name type="common">Human hookworm</name>
    <dbReference type="NCBI Taxonomy" id="51031"/>
    <lineage>
        <taxon>Eukaryota</taxon>
        <taxon>Metazoa</taxon>
        <taxon>Ecdysozoa</taxon>
        <taxon>Nematoda</taxon>
        <taxon>Chromadorea</taxon>
        <taxon>Rhabditida</taxon>
        <taxon>Rhabditina</taxon>
        <taxon>Rhabditomorpha</taxon>
        <taxon>Strongyloidea</taxon>
        <taxon>Ancylostomatidae</taxon>
        <taxon>Bunostominae</taxon>
        <taxon>Necator</taxon>
    </lineage>
</organism>
<dbReference type="Pfam" id="PF19019">
    <property type="entry name" value="Phlebo_G2_C"/>
    <property type="match status" value="1"/>
</dbReference>
<comment type="caution">
    <text evidence="4">The sequence shown here is derived from an EMBL/GenBank/DDBJ whole genome shotgun (WGS) entry which is preliminary data.</text>
</comment>
<evidence type="ECO:0000313" key="5">
    <source>
        <dbReference type="Proteomes" id="UP001303046"/>
    </source>
</evidence>
<dbReference type="Pfam" id="PF07245">
    <property type="entry name" value="Phlebovirus_G2"/>
    <property type="match status" value="1"/>
</dbReference>
<accession>A0ABR1BR92</accession>
<evidence type="ECO:0000259" key="2">
    <source>
        <dbReference type="Pfam" id="PF07245"/>
    </source>
</evidence>
<dbReference type="InterPro" id="IPR009878">
    <property type="entry name" value="Phlebovirus_G2_fusion"/>
</dbReference>